<protein>
    <submittedName>
        <fullName evidence="8">SecA2 protein</fullName>
    </submittedName>
</protein>
<feature type="transmembrane region" description="Helical" evidence="7">
    <location>
        <begin position="150"/>
        <end position="170"/>
    </location>
</feature>
<comment type="subcellular location">
    <subcellularLocation>
        <location evidence="1">Membrane</location>
        <topology evidence="1">Multi-pass membrane protein</topology>
    </subcellularLocation>
</comment>
<dbReference type="Proteomes" id="UP000649617">
    <property type="component" value="Unassembled WGS sequence"/>
</dbReference>
<feature type="transmembrane region" description="Helical" evidence="7">
    <location>
        <begin position="265"/>
        <end position="287"/>
    </location>
</feature>
<feature type="transmembrane region" description="Helical" evidence="7">
    <location>
        <begin position="21"/>
        <end position="38"/>
    </location>
</feature>
<keyword evidence="2" id="KW-0813">Transport</keyword>
<name>A0A812IUG4_SYMPI</name>
<feature type="transmembrane region" description="Helical" evidence="7">
    <location>
        <begin position="232"/>
        <end position="253"/>
    </location>
</feature>
<keyword evidence="3 7" id="KW-0812">Transmembrane</keyword>
<evidence type="ECO:0000256" key="5">
    <source>
        <dbReference type="ARBA" id="ARBA00023136"/>
    </source>
</evidence>
<dbReference type="GO" id="GO:0022857">
    <property type="term" value="F:transmembrane transporter activity"/>
    <property type="evidence" value="ECO:0007669"/>
    <property type="project" value="InterPro"/>
</dbReference>
<dbReference type="PANTHER" id="PTHR23506">
    <property type="entry name" value="GH10249P"/>
    <property type="match status" value="1"/>
</dbReference>
<dbReference type="OrthoDB" id="432379at2759"/>
<accession>A0A812IUG4</accession>
<dbReference type="AlphaFoldDB" id="A0A812IUG4"/>
<dbReference type="Gene3D" id="1.20.1250.20">
    <property type="entry name" value="MFS general substrate transporter like domains"/>
    <property type="match status" value="1"/>
</dbReference>
<evidence type="ECO:0000256" key="2">
    <source>
        <dbReference type="ARBA" id="ARBA00022448"/>
    </source>
</evidence>
<evidence type="ECO:0000256" key="1">
    <source>
        <dbReference type="ARBA" id="ARBA00004141"/>
    </source>
</evidence>
<keyword evidence="4 7" id="KW-1133">Transmembrane helix</keyword>
<evidence type="ECO:0000256" key="4">
    <source>
        <dbReference type="ARBA" id="ARBA00022989"/>
    </source>
</evidence>
<evidence type="ECO:0000256" key="3">
    <source>
        <dbReference type="ARBA" id="ARBA00022692"/>
    </source>
</evidence>
<feature type="transmembrane region" description="Helical" evidence="7">
    <location>
        <begin position="299"/>
        <end position="320"/>
    </location>
</feature>
<evidence type="ECO:0000313" key="8">
    <source>
        <dbReference type="EMBL" id="CAE7157720.1"/>
    </source>
</evidence>
<keyword evidence="9" id="KW-1185">Reference proteome</keyword>
<dbReference type="InterPro" id="IPR036259">
    <property type="entry name" value="MFS_trans_sf"/>
</dbReference>
<feature type="transmembrane region" description="Helical" evidence="7">
    <location>
        <begin position="182"/>
        <end position="205"/>
    </location>
</feature>
<keyword evidence="5 7" id="KW-0472">Membrane</keyword>
<feature type="transmembrane region" description="Helical" evidence="7">
    <location>
        <begin position="340"/>
        <end position="364"/>
    </location>
</feature>
<dbReference type="InterPro" id="IPR011701">
    <property type="entry name" value="MFS"/>
</dbReference>
<dbReference type="InterPro" id="IPR050930">
    <property type="entry name" value="MFS_Vesicular_Transporter"/>
</dbReference>
<feature type="region of interest" description="Disordered" evidence="6">
    <location>
        <begin position="535"/>
        <end position="558"/>
    </location>
</feature>
<evidence type="ECO:0000256" key="7">
    <source>
        <dbReference type="SAM" id="Phobius"/>
    </source>
</evidence>
<evidence type="ECO:0000256" key="6">
    <source>
        <dbReference type="SAM" id="MobiDB-lite"/>
    </source>
</evidence>
<evidence type="ECO:0000313" key="9">
    <source>
        <dbReference type="Proteomes" id="UP000649617"/>
    </source>
</evidence>
<dbReference type="Pfam" id="PF07690">
    <property type="entry name" value="MFS_1"/>
    <property type="match status" value="1"/>
</dbReference>
<dbReference type="EMBL" id="CAJNIZ010000273">
    <property type="protein sequence ID" value="CAE7157720.1"/>
    <property type="molecule type" value="Genomic_DNA"/>
</dbReference>
<gene>
    <name evidence="8" type="primary">secA2</name>
    <name evidence="8" type="ORF">SPIL2461_LOCUS396</name>
</gene>
<reference evidence="8" key="1">
    <citation type="submission" date="2021-02" db="EMBL/GenBank/DDBJ databases">
        <authorList>
            <person name="Dougan E. K."/>
            <person name="Rhodes N."/>
            <person name="Thang M."/>
            <person name="Chan C."/>
        </authorList>
    </citation>
    <scope>NUCLEOTIDE SEQUENCE</scope>
</reference>
<feature type="transmembrane region" description="Helical" evidence="7">
    <location>
        <begin position="58"/>
        <end position="78"/>
    </location>
</feature>
<dbReference type="PANTHER" id="PTHR23506:SF26">
    <property type="entry name" value="MFS-TYPE TRANSPORTER SLC18B1"/>
    <property type="match status" value="1"/>
</dbReference>
<proteinExistence type="predicted"/>
<dbReference type="GO" id="GO:0016020">
    <property type="term" value="C:membrane"/>
    <property type="evidence" value="ECO:0007669"/>
    <property type="project" value="UniProtKB-SubCell"/>
</dbReference>
<organism evidence="8 9">
    <name type="scientific">Symbiodinium pilosum</name>
    <name type="common">Dinoflagellate</name>
    <dbReference type="NCBI Taxonomy" id="2952"/>
    <lineage>
        <taxon>Eukaryota</taxon>
        <taxon>Sar</taxon>
        <taxon>Alveolata</taxon>
        <taxon>Dinophyceae</taxon>
        <taxon>Suessiales</taxon>
        <taxon>Symbiodiniaceae</taxon>
        <taxon>Symbiodinium</taxon>
    </lineage>
</organism>
<dbReference type="SUPFAM" id="SSF103473">
    <property type="entry name" value="MFS general substrate transporter"/>
    <property type="match status" value="1"/>
</dbReference>
<sequence length="558" mass="60178">MAGQLASTMAKGEKKDTEHNSLFFYVLLATGLAFWTRAMPTPFLPLVMSQDFHQTPGHVGLAMSVYPLGAFLATPCAAAKAQQSSCIIRLHSWTLLFMSLSSLLMALSHQVHDFAGPDAVFAALLVCRFTQGISQAYYMAANTSLISRSFAAVAYTVAMAEVAVGSGAQLGRLAGGLLFDLGGFACPFTVASTALFLCALVGLMFEDKTEDELEICYGEDLSEEQDTWRVFFTLRIFVTVAGVFSAYMVTGLLDSTLPQHLEEHLGPLSISAVSAISSVRSLTYLVVSWQCAQILRRELLSLEALQISGFVLVVTGLILLAPQNFVADLELLLPGSLLSKAWACQLLALVLASMGNAMLFVPGLPLLQNEVRHLGPGASERVSSLLMAAMSGGEFLGPIAGESMQVTCGSRVGIAWIWQQGGALVESYGFRASSGFFAGGLAPGAPLSLGAFFGLQARLHEFPSLSLVPALLTQSRTLSQPLLRERQVSYTEEGQLGAWESMDLAKNLTVPLDPESAYRFRRLAFVGSDFRRRLHSAPAQERPRPRNAEIFHPSQEFG</sequence>
<comment type="caution">
    <text evidence="8">The sequence shown here is derived from an EMBL/GenBank/DDBJ whole genome shotgun (WGS) entry which is preliminary data.</text>
</comment>